<evidence type="ECO:0000256" key="3">
    <source>
        <dbReference type="ARBA" id="ARBA00023132"/>
    </source>
</evidence>
<keyword evidence="8" id="KW-0479">Metal-binding</keyword>
<comment type="caution">
    <text evidence="11">The sequence shown here is derived from an EMBL/GenBank/DDBJ whole genome shotgun (WGS) entry which is preliminary data.</text>
</comment>
<keyword evidence="3" id="KW-0811">Translocation</keyword>
<reference evidence="11" key="1">
    <citation type="thesis" date="2020" institute="ProQuest LLC" country="789 East Eisenhower Parkway, Ann Arbor, MI, USA">
        <title>Comparative Genomics and Chromosome Evolution.</title>
        <authorList>
            <person name="Mudd A.B."/>
        </authorList>
    </citation>
    <scope>NUCLEOTIDE SEQUENCE</scope>
    <source>
        <strain evidence="11">237g6f4</strain>
        <tissue evidence="11">Blood</tissue>
    </source>
</reference>
<evidence type="ECO:0000313" key="12">
    <source>
        <dbReference type="Proteomes" id="UP000824782"/>
    </source>
</evidence>
<evidence type="ECO:0000256" key="2">
    <source>
        <dbReference type="ARBA" id="ARBA00004567"/>
    </source>
</evidence>
<dbReference type="PANTHER" id="PTHR46527:SF1">
    <property type="entry name" value="NUCLEOPORIN NUP42"/>
    <property type="match status" value="1"/>
</dbReference>
<evidence type="ECO:0000256" key="4">
    <source>
        <dbReference type="ARBA" id="ARBA00023242"/>
    </source>
</evidence>
<comment type="subcellular location">
    <subcellularLocation>
        <location evidence="1">Nucleus membrane</location>
        <topology evidence="1">Peripheral membrane protein</topology>
        <orientation evidence="1">Cytoplasmic side</orientation>
    </subcellularLocation>
    <subcellularLocation>
        <location evidence="2">Nucleus</location>
        <location evidence="2">Nuclear pore complex</location>
    </subcellularLocation>
</comment>
<feature type="compositionally biased region" description="Low complexity" evidence="9">
    <location>
        <begin position="35"/>
        <end position="50"/>
    </location>
</feature>
<keyword evidence="8" id="KW-0862">Zinc</keyword>
<name>A0AAV7BLC4_ENGPU</name>
<protein>
    <recommendedName>
        <fullName evidence="6">Nucleoporin NUP42</fullName>
    </recommendedName>
    <alternativeName>
        <fullName evidence="7">Nucleoporin-like protein 2</fullName>
    </alternativeName>
</protein>
<dbReference type="AlphaFoldDB" id="A0AAV7BLC4"/>
<dbReference type="InterPro" id="IPR051767">
    <property type="entry name" value="Nucleoporin_NUP42"/>
</dbReference>
<keyword evidence="3" id="KW-0813">Transport</keyword>
<evidence type="ECO:0000313" key="11">
    <source>
        <dbReference type="EMBL" id="KAG8573167.1"/>
    </source>
</evidence>
<sequence>MAICSFFLQGRCKFGDKCWNEHPRDGRHQGHNRYQSQPSAASSNWNSSSQRYVQPSNFSKNLTWTRKDTDRNFGSESNDDRNRISKSNVPAGFFSAQNRFGALANQDQGRDNGQDREESLLADIIRDLELWEFSKQWMFSVYCVLKEQRHLSGFSDISPEELRLECYTSHKEGNLPNYVNSVQQLVSQWKQRVHEMKNLNPSSTAALLNQLINPPTAATSSSSFGGSQPSGSFGSSQTSGSFGGQQQSGSFGGSQSSGSFGAPQQSGFGTSSTLANNAVTAATFSFKMESNAPALNAGPPSGLSSAPGFGSKPSGFGSTGAAVSASSFSFAPTTTSGAPASTFSGFGSSSAGSGTSSGFGSSVPSSFGATTVTGGFGSSVGAVSSFGGTSSASGFGGQSSTGTSGFGVVTTGTSSLSTSGTSLFGQGTTVGGAPGVAATSAGDATLSGALFTPRNALSQEDLVQFESKMFTLGRVPLVPPPADLLTIR</sequence>
<comment type="function">
    <text evidence="5">Required for the export of mRNAs containing poly(A) tails from the nucleus into the cytoplasm.</text>
</comment>
<dbReference type="PROSITE" id="PS50103">
    <property type="entry name" value="ZF_C3H1"/>
    <property type="match status" value="1"/>
</dbReference>
<keyword evidence="8" id="KW-0863">Zinc-finger</keyword>
<dbReference type="InterPro" id="IPR000571">
    <property type="entry name" value="Znf_CCCH"/>
</dbReference>
<dbReference type="EMBL" id="WNYA01000005">
    <property type="protein sequence ID" value="KAG8573167.1"/>
    <property type="molecule type" value="Genomic_DNA"/>
</dbReference>
<evidence type="ECO:0000256" key="9">
    <source>
        <dbReference type="SAM" id="MobiDB-lite"/>
    </source>
</evidence>
<feature type="zinc finger region" description="C3H1-type" evidence="8">
    <location>
        <begin position="1"/>
        <end position="25"/>
    </location>
</feature>
<evidence type="ECO:0000256" key="8">
    <source>
        <dbReference type="PROSITE-ProRule" id="PRU00723"/>
    </source>
</evidence>
<accession>A0AAV7BLC4</accession>
<evidence type="ECO:0000256" key="1">
    <source>
        <dbReference type="ARBA" id="ARBA00004335"/>
    </source>
</evidence>
<feature type="region of interest" description="Disordered" evidence="9">
    <location>
        <begin position="26"/>
        <end position="52"/>
    </location>
</feature>
<dbReference type="Proteomes" id="UP000824782">
    <property type="component" value="Unassembled WGS sequence"/>
</dbReference>
<proteinExistence type="predicted"/>
<keyword evidence="4" id="KW-0539">Nucleus</keyword>
<feature type="region of interest" description="Disordered" evidence="9">
    <location>
        <begin position="217"/>
        <end position="269"/>
    </location>
</feature>
<keyword evidence="12" id="KW-1185">Reference proteome</keyword>
<organism evidence="11 12">
    <name type="scientific">Engystomops pustulosus</name>
    <name type="common">Tungara frog</name>
    <name type="synonym">Physalaemus pustulosus</name>
    <dbReference type="NCBI Taxonomy" id="76066"/>
    <lineage>
        <taxon>Eukaryota</taxon>
        <taxon>Metazoa</taxon>
        <taxon>Chordata</taxon>
        <taxon>Craniata</taxon>
        <taxon>Vertebrata</taxon>
        <taxon>Euteleostomi</taxon>
        <taxon>Amphibia</taxon>
        <taxon>Batrachia</taxon>
        <taxon>Anura</taxon>
        <taxon>Neobatrachia</taxon>
        <taxon>Hyloidea</taxon>
        <taxon>Leptodactylidae</taxon>
        <taxon>Leiuperinae</taxon>
        <taxon>Engystomops</taxon>
    </lineage>
</organism>
<dbReference type="SMART" id="SM00356">
    <property type="entry name" value="ZnF_C3H1"/>
    <property type="match status" value="1"/>
</dbReference>
<keyword evidence="3" id="KW-0509">mRNA transport</keyword>
<keyword evidence="3" id="KW-0906">Nuclear pore complex</keyword>
<dbReference type="GO" id="GO:0008270">
    <property type="term" value="F:zinc ion binding"/>
    <property type="evidence" value="ECO:0007669"/>
    <property type="project" value="UniProtKB-KW"/>
</dbReference>
<dbReference type="GO" id="GO:0005643">
    <property type="term" value="C:nuclear pore"/>
    <property type="evidence" value="ECO:0007669"/>
    <property type="project" value="UniProtKB-SubCell"/>
</dbReference>
<keyword evidence="3" id="KW-0653">Protein transport</keyword>
<evidence type="ECO:0000256" key="6">
    <source>
        <dbReference type="ARBA" id="ARBA00039886"/>
    </source>
</evidence>
<dbReference type="Gene3D" id="4.10.1000.10">
    <property type="entry name" value="Zinc finger, CCCH-type"/>
    <property type="match status" value="1"/>
</dbReference>
<evidence type="ECO:0000259" key="10">
    <source>
        <dbReference type="PROSITE" id="PS50103"/>
    </source>
</evidence>
<gene>
    <name evidence="11" type="ORF">GDO81_012315</name>
</gene>
<evidence type="ECO:0000256" key="7">
    <source>
        <dbReference type="ARBA" id="ARBA00042384"/>
    </source>
</evidence>
<dbReference type="GO" id="GO:0031965">
    <property type="term" value="C:nuclear membrane"/>
    <property type="evidence" value="ECO:0007669"/>
    <property type="project" value="UniProtKB-SubCell"/>
</dbReference>
<evidence type="ECO:0000256" key="5">
    <source>
        <dbReference type="ARBA" id="ARBA00037262"/>
    </source>
</evidence>
<feature type="domain" description="C3H1-type" evidence="10">
    <location>
        <begin position="1"/>
        <end position="25"/>
    </location>
</feature>
<dbReference type="PANTHER" id="PTHR46527">
    <property type="entry name" value="NUCLEOPORIN-LIKE PROTEIN 2"/>
    <property type="match status" value="1"/>
</dbReference>